<proteinExistence type="predicted"/>
<dbReference type="RefSeq" id="WP_063367306.1">
    <property type="nucleotide sequence ID" value="NZ_AUYC01000019.1"/>
</dbReference>
<feature type="compositionally biased region" description="Low complexity" evidence="1">
    <location>
        <begin position="45"/>
        <end position="55"/>
    </location>
</feature>
<reference evidence="2 3" key="1">
    <citation type="submission" date="2013-07" db="EMBL/GenBank/DDBJ databases">
        <title>Comparative Genomic and Metabolomic Analysis of Twelve Strains of Pseudoalteromonas luteoviolacea.</title>
        <authorList>
            <person name="Vynne N.G."/>
            <person name="Mansson M."/>
            <person name="Gram L."/>
        </authorList>
    </citation>
    <scope>NUCLEOTIDE SEQUENCE [LARGE SCALE GENOMIC DNA]</scope>
    <source>
        <strain evidence="2 3">CPMOR-1</strain>
    </source>
</reference>
<dbReference type="PATRIC" id="fig|1365248.3.peg.1485"/>
<dbReference type="AlphaFoldDB" id="A0A162CAS1"/>
<dbReference type="EMBL" id="AUYC01000019">
    <property type="protein sequence ID" value="KZN64927.1"/>
    <property type="molecule type" value="Genomic_DNA"/>
</dbReference>
<comment type="caution">
    <text evidence="2">The sequence shown here is derived from an EMBL/GenBank/DDBJ whole genome shotgun (WGS) entry which is preliminary data.</text>
</comment>
<evidence type="ECO:0000256" key="1">
    <source>
        <dbReference type="SAM" id="MobiDB-lite"/>
    </source>
</evidence>
<evidence type="ECO:0000313" key="3">
    <source>
        <dbReference type="Proteomes" id="UP000076486"/>
    </source>
</evidence>
<accession>A0A162CAS1</accession>
<sequence>MTDLTNTQNQHDNNNADRVGLITPPDTAGPLNQPSAIPDSTEPLNKVNNMDNNNNGTDTPVISLESVRSQADQKTNSDESEKTTLTDDMRSAWVEIYTDAIDPPEFLQDITNKKQLEQLLKRTAKVQRKRQAEELKAERQKLANPENLRPPFSFLGYDEGVHFFISNSALQIMGINGEKLTGQAHLMQLAELDWWMVSFPKLNDLNEIVGVDWLRAGDWVLSNSHAKGVYDAKTLRGRGFWYDSGKLVRHLGDRLLVDGNEEPVNSNDLANIYQLEGKVQYEYLPPATKEQTEQVYNLINNMYWADEYSPALLIGWIITGPFAGILPWRPHIWITGPSGSGKSDTVLQATHALLGSQLLHAKGGVTEASVRQKLKLDARPALIDELEPNTAADKNRIDKILGLARVASSDDDATVMKGSASGRVQEFRVRSQFAYASIKTRLIEDADKNRTAVLTLLKKEVSEDTRRNFAEIKEAIALLKKDGIEHSLIELTLNRWDLFQQNLITCEKAINLLSSSGREGKQYGTLLAGYYTMILDKPVTEEQVTNFANNKGLAEMIAGELENSGDEWGELWRQISATDLPLSQASSKITVGEAIEAIQLKDNEQLAEWGGWQALANTDPAAIEPHADTGKKRIYKALQSLGIVPRLKNGYKIPPALAEFEGLEGVWIAVNSPKLKAILSRTSFEDWQSHIKRAGFAPKKQIKVNGKAERGYFIPFE</sequence>
<feature type="region of interest" description="Disordered" evidence="1">
    <location>
        <begin position="1"/>
        <end position="60"/>
    </location>
</feature>
<evidence type="ECO:0000313" key="2">
    <source>
        <dbReference type="EMBL" id="KZN64927.1"/>
    </source>
</evidence>
<dbReference type="Proteomes" id="UP000076486">
    <property type="component" value="Unassembled WGS sequence"/>
</dbReference>
<organism evidence="2 3">
    <name type="scientific">Pseudoalteromonas luteoviolacea CPMOR-1</name>
    <dbReference type="NCBI Taxonomy" id="1365248"/>
    <lineage>
        <taxon>Bacteria</taxon>
        <taxon>Pseudomonadati</taxon>
        <taxon>Pseudomonadota</taxon>
        <taxon>Gammaproteobacteria</taxon>
        <taxon>Alteromonadales</taxon>
        <taxon>Pseudoalteromonadaceae</taxon>
        <taxon>Pseudoalteromonas</taxon>
    </lineage>
</organism>
<name>A0A162CAS1_9GAMM</name>
<gene>
    <name evidence="2" type="ORF">N473_12885</name>
</gene>
<feature type="compositionally biased region" description="Polar residues" evidence="1">
    <location>
        <begin position="1"/>
        <end position="13"/>
    </location>
</feature>
<protein>
    <submittedName>
        <fullName evidence="2">Uncharacterized protein</fullName>
    </submittedName>
</protein>